<proteinExistence type="predicted"/>
<dbReference type="Gene3D" id="2.70.98.70">
    <property type="match status" value="1"/>
</dbReference>
<keyword evidence="2" id="KW-0732">Signal</keyword>
<dbReference type="PANTHER" id="PTHR39210:SF1">
    <property type="entry name" value="HEPARIN-SULFATE LYASE"/>
    <property type="match status" value="1"/>
</dbReference>
<comment type="subcellular location">
    <subcellularLocation>
        <location evidence="1">Periplasm</location>
    </subcellularLocation>
</comment>
<protein>
    <submittedName>
        <fullName evidence="7">Heparinase II/III family protein</fullName>
    </submittedName>
</protein>
<dbReference type="AlphaFoldDB" id="A0A6M8FME4"/>
<evidence type="ECO:0000256" key="4">
    <source>
        <dbReference type="ARBA" id="ARBA00023239"/>
    </source>
</evidence>
<evidence type="ECO:0000256" key="1">
    <source>
        <dbReference type="ARBA" id="ARBA00004418"/>
    </source>
</evidence>
<keyword evidence="4" id="KW-0456">Lyase</keyword>
<dbReference type="PANTHER" id="PTHR39210">
    <property type="entry name" value="HEPARIN-SULFATE LYASE"/>
    <property type="match status" value="1"/>
</dbReference>
<reference evidence="7" key="1">
    <citation type="submission" date="2020-07" db="EMBL/GenBank/DDBJ databases">
        <title>Nitrate ammonifying Pseudomonas campi sp. nov. isolated from German agricultural grassland.</title>
        <authorList>
            <person name="Timsy T."/>
            <person name="Ulrich A."/>
            <person name="Spanner T."/>
            <person name="Foesel B."/>
            <person name="Kolb S."/>
            <person name="Horn M.A."/>
            <person name="Behrendt U."/>
        </authorList>
    </citation>
    <scope>NUCLEOTIDE SEQUENCE</scope>
    <source>
        <strain evidence="7">S1-A32-2</strain>
    </source>
</reference>
<evidence type="ECO:0000259" key="5">
    <source>
        <dbReference type="Pfam" id="PF07940"/>
    </source>
</evidence>
<dbReference type="InterPro" id="IPR031680">
    <property type="entry name" value="Hepar_II_III_N"/>
</dbReference>
<dbReference type="InterPro" id="IPR012480">
    <property type="entry name" value="Hepar_II_III_C"/>
</dbReference>
<dbReference type="EMBL" id="CP053697">
    <property type="protein sequence ID" value="QKE65452.1"/>
    <property type="molecule type" value="Genomic_DNA"/>
</dbReference>
<gene>
    <name evidence="7" type="ORF">HNE05_19485</name>
</gene>
<keyword evidence="3" id="KW-0574">Periplasm</keyword>
<evidence type="ECO:0000256" key="3">
    <source>
        <dbReference type="ARBA" id="ARBA00022764"/>
    </source>
</evidence>
<dbReference type="GO" id="GO:0016829">
    <property type="term" value="F:lyase activity"/>
    <property type="evidence" value="ECO:0007669"/>
    <property type="project" value="UniProtKB-KW"/>
</dbReference>
<feature type="domain" description="Heparin-sulfate lyase N-terminal" evidence="6">
    <location>
        <begin position="29"/>
        <end position="278"/>
    </location>
</feature>
<sequence length="646" mass="73641">MMQGYELLTSIAPNNLRLRAREMLEMGWSRRDYPMIRLEQEIPWALRDSAQRSWNFYIHCWDMLDVLLASYSAEQQPELLTLCVRTALDWSTRYGDGASAKEDTPFAWYDMAVGMRAYRLAYLLDAAREIGILSAQEDELLWQALQAHQAYLADDDNIAFHNNHGYYQVAGQLAMGRRFSAQSPLMAQAHAQGEERLRVMLEQQFAADGVHREHSPDYHRMVYDTLSGLIGSGLVEDSALVELSERVEQALAWFVLPNRRLVNFGDSDYRDVARTAKQADQKWRTQGMRWQTSAGAIGKNPGVGLKRFEQGGYFVYRQPAAEFTEQAAYLAQTAAFHSRTHKHADDLSFFWYDRGSEVLVDAGRYGYLGKTEQNSELWLDGHWYSDPKRVYCESTRAHNCLEFDGKNYPRKGIKPYGVALGRSLELPCGLVAMETECRHFKGNRHARLLLLMPGQWLIVFDWFHDNQNKPHDVRQWFHLAEDWQLEAQKDGYQAVSDKTGQRLQIAALLPGCAASRAYRGESEPLMQGWWSPAERQLLPNSAFCYEQAAAVSGSFATLFSFAEGIAVDTARSRVKASGRQIQLRWQDQHGTHRLEVGRPADGELGVKYSKQSDAGGDSSPVGPRRSKAVATRFRRIQSRFLSMFKV</sequence>
<dbReference type="GO" id="GO:0042597">
    <property type="term" value="C:periplasmic space"/>
    <property type="evidence" value="ECO:0007669"/>
    <property type="project" value="UniProtKB-SubCell"/>
</dbReference>
<dbReference type="Gene3D" id="1.50.10.100">
    <property type="entry name" value="Chondroitin AC/alginate lyase"/>
    <property type="match status" value="1"/>
</dbReference>
<organism evidence="7 8">
    <name type="scientific">Aquipseudomonas campi</name>
    <dbReference type="NCBI Taxonomy" id="2731681"/>
    <lineage>
        <taxon>Bacteria</taxon>
        <taxon>Pseudomonadati</taxon>
        <taxon>Pseudomonadota</taxon>
        <taxon>Gammaproteobacteria</taxon>
        <taxon>Pseudomonadales</taxon>
        <taxon>Pseudomonadaceae</taxon>
        <taxon>Aquipseudomonas</taxon>
    </lineage>
</organism>
<keyword evidence="8" id="KW-1185">Reference proteome</keyword>
<dbReference type="InterPro" id="IPR008929">
    <property type="entry name" value="Chondroitin_lyas"/>
</dbReference>
<dbReference type="RefSeq" id="WP_173211357.1">
    <property type="nucleotide sequence ID" value="NZ_CP053697.2"/>
</dbReference>
<evidence type="ECO:0000313" key="8">
    <source>
        <dbReference type="Proteomes" id="UP000501379"/>
    </source>
</evidence>
<accession>A0A6M8FME4</accession>
<evidence type="ECO:0000259" key="6">
    <source>
        <dbReference type="Pfam" id="PF16889"/>
    </source>
</evidence>
<dbReference type="Pfam" id="PF16889">
    <property type="entry name" value="Hepar_II_III_N"/>
    <property type="match status" value="1"/>
</dbReference>
<feature type="domain" description="Heparinase II/III-like C-terminal" evidence="5">
    <location>
        <begin position="302"/>
        <end position="535"/>
    </location>
</feature>
<evidence type="ECO:0000256" key="2">
    <source>
        <dbReference type="ARBA" id="ARBA00022729"/>
    </source>
</evidence>
<evidence type="ECO:0000313" key="7">
    <source>
        <dbReference type="EMBL" id="QKE65452.1"/>
    </source>
</evidence>
<dbReference type="Proteomes" id="UP000501379">
    <property type="component" value="Chromosome"/>
</dbReference>
<dbReference type="SUPFAM" id="SSF48230">
    <property type="entry name" value="Chondroitin AC/alginate lyase"/>
    <property type="match status" value="1"/>
</dbReference>
<dbReference type="Pfam" id="PF07940">
    <property type="entry name" value="Hepar_II_III_C"/>
    <property type="match status" value="1"/>
</dbReference>
<name>A0A6M8FME4_9GAMM</name>
<dbReference type="KEGG" id="pcam:HNE05_19485"/>